<dbReference type="Proteomes" id="UP001279410">
    <property type="component" value="Unassembled WGS sequence"/>
</dbReference>
<keyword evidence="4" id="KW-0963">Cytoplasm</keyword>
<dbReference type="InterPro" id="IPR003054">
    <property type="entry name" value="Keratin_II"/>
</dbReference>
<dbReference type="Pfam" id="PF00038">
    <property type="entry name" value="Filament"/>
    <property type="match status" value="1"/>
</dbReference>
<evidence type="ECO:0000256" key="6">
    <source>
        <dbReference type="ARBA" id="ARBA00022754"/>
    </source>
</evidence>
<protein>
    <recommendedName>
        <fullName evidence="10">Keratin, type II cytoskeletal 8</fullName>
    </recommendedName>
    <alternativeName>
        <fullName evidence="12">Cytokeratin-8</fullName>
    </alternativeName>
    <alternativeName>
        <fullName evidence="11">Keratin-8</fullName>
    </alternativeName>
</protein>
<evidence type="ECO:0000256" key="13">
    <source>
        <dbReference type="RuleBase" id="RU000685"/>
    </source>
</evidence>
<evidence type="ECO:0000256" key="15">
    <source>
        <dbReference type="SAM" id="MobiDB-lite"/>
    </source>
</evidence>
<feature type="coiled-coil region" evidence="14">
    <location>
        <begin position="41"/>
        <end position="138"/>
    </location>
</feature>
<keyword evidence="8" id="KW-0539">Nucleus</keyword>
<evidence type="ECO:0000256" key="9">
    <source>
        <dbReference type="ARBA" id="ARBA00037766"/>
    </source>
</evidence>
<gene>
    <name evidence="17" type="ORF">AKAME5_001500100</name>
</gene>
<dbReference type="Gene3D" id="1.20.5.500">
    <property type="entry name" value="Single helix bin"/>
    <property type="match status" value="1"/>
</dbReference>
<feature type="region of interest" description="Disordered" evidence="15">
    <location>
        <begin position="1"/>
        <end position="41"/>
    </location>
</feature>
<comment type="function">
    <text evidence="9">Together with KRT19, helps to link the contractile apparatus to dystrophin at the costameres of striated muscle.</text>
</comment>
<keyword evidence="7 14" id="KW-0175">Coiled coil</keyword>
<evidence type="ECO:0000256" key="14">
    <source>
        <dbReference type="SAM" id="Coils"/>
    </source>
</evidence>
<dbReference type="InterPro" id="IPR039008">
    <property type="entry name" value="IF_rod_dom"/>
</dbReference>
<dbReference type="SMART" id="SM01391">
    <property type="entry name" value="Filament"/>
    <property type="match status" value="1"/>
</dbReference>
<dbReference type="SUPFAM" id="SSF64593">
    <property type="entry name" value="Intermediate filament protein, coiled coil region"/>
    <property type="match status" value="2"/>
</dbReference>
<feature type="domain" description="IF rod" evidence="16">
    <location>
        <begin position="37"/>
        <end position="348"/>
    </location>
</feature>
<sequence>MSKPGDYSSQSYSPSNRGPNKSYPTNSKIDPSGKSREKDDMVGLNDKFVRLIDKVKNLEDENKKLDTKLKILKEQEDYEGKVDDIVKQLENELEQQIENLLHDQEKLKAELAKNQEEVDDTKHRYEDELQKRADLENEFIVNKKDVDDGHLEAVNLALELENLMAKLDFLRVGFDEEIKELESNIQNRTVILPDNSKRSLDMDAIIESVKTQYANMAARSREEAEQWNQRKMDALVLNVGQREQEVRDLKREISDMVRYIQRLNGDLDVLIRKEDSLKKDITDITTEGENSLQKAREDIAQLEEALRRAKQDLAGQIREHQELMNLKLALDIEIATYRKLLEGEEERYVEQWGSGRMNDLMRNADVRQPEKPRDPEPTVVPATTFIPPTTVIPADTVIPLASKKRLLIRVEVEAGRVVSESSHYTED</sequence>
<evidence type="ECO:0000259" key="16">
    <source>
        <dbReference type="PROSITE" id="PS51842"/>
    </source>
</evidence>
<feature type="compositionally biased region" description="Basic and acidic residues" evidence="15">
    <location>
        <begin position="31"/>
        <end position="41"/>
    </location>
</feature>
<evidence type="ECO:0000313" key="18">
    <source>
        <dbReference type="Proteomes" id="UP001279410"/>
    </source>
</evidence>
<comment type="caution">
    <text evidence="17">The sequence shown here is derived from an EMBL/GenBank/DDBJ whole genome shotgun (WGS) entry which is preliminary data.</text>
</comment>
<dbReference type="AlphaFoldDB" id="A0AAD3N0H5"/>
<keyword evidence="5" id="KW-0416">Keratin</keyword>
<keyword evidence="6 13" id="KW-0403">Intermediate filament</keyword>
<evidence type="ECO:0000256" key="12">
    <source>
        <dbReference type="ARBA" id="ARBA00042964"/>
    </source>
</evidence>
<dbReference type="PANTHER" id="PTHR45616:SF26">
    <property type="entry name" value="KERATIN, TYPE II CYTOSKELETAL 8"/>
    <property type="match status" value="1"/>
</dbReference>
<dbReference type="Gene3D" id="1.20.5.1160">
    <property type="entry name" value="Vasodilator-stimulated phosphoprotein"/>
    <property type="match status" value="1"/>
</dbReference>
<dbReference type="PRINTS" id="PR01276">
    <property type="entry name" value="TYPE2KERATIN"/>
</dbReference>
<dbReference type="PROSITE" id="PS00226">
    <property type="entry name" value="IF_ROD_1"/>
    <property type="match status" value="1"/>
</dbReference>
<comment type="subcellular location">
    <subcellularLocation>
        <location evidence="2">Cytoplasm</location>
    </subcellularLocation>
    <subcellularLocation>
        <location evidence="1">Nucleus matrix</location>
    </subcellularLocation>
    <subcellularLocation>
        <location evidence="3">Nucleus</location>
        <location evidence="3">Nucleoplasm</location>
    </subcellularLocation>
</comment>
<dbReference type="Gene3D" id="1.20.5.170">
    <property type="match status" value="1"/>
</dbReference>
<evidence type="ECO:0000256" key="1">
    <source>
        <dbReference type="ARBA" id="ARBA00004109"/>
    </source>
</evidence>
<dbReference type="GO" id="GO:0016363">
    <property type="term" value="C:nuclear matrix"/>
    <property type="evidence" value="ECO:0007669"/>
    <property type="project" value="UniProtKB-SubCell"/>
</dbReference>
<dbReference type="GO" id="GO:0005737">
    <property type="term" value="C:cytoplasm"/>
    <property type="evidence" value="ECO:0007669"/>
    <property type="project" value="UniProtKB-SubCell"/>
</dbReference>
<accession>A0AAD3N0H5</accession>
<keyword evidence="18" id="KW-1185">Reference proteome</keyword>
<evidence type="ECO:0000256" key="2">
    <source>
        <dbReference type="ARBA" id="ARBA00004496"/>
    </source>
</evidence>
<evidence type="ECO:0000256" key="5">
    <source>
        <dbReference type="ARBA" id="ARBA00022744"/>
    </source>
</evidence>
<feature type="coiled-coil region" evidence="14">
    <location>
        <begin position="232"/>
        <end position="326"/>
    </location>
</feature>
<comment type="similarity">
    <text evidence="13">Belongs to the intermediate filament family.</text>
</comment>
<dbReference type="GO" id="GO:0045095">
    <property type="term" value="C:keratin filament"/>
    <property type="evidence" value="ECO:0007669"/>
    <property type="project" value="InterPro"/>
</dbReference>
<feature type="compositionally biased region" description="Polar residues" evidence="15">
    <location>
        <begin position="7"/>
        <end position="29"/>
    </location>
</feature>
<proteinExistence type="inferred from homology"/>
<name>A0AAD3N0H5_LATJO</name>
<evidence type="ECO:0000256" key="4">
    <source>
        <dbReference type="ARBA" id="ARBA00022490"/>
    </source>
</evidence>
<dbReference type="PROSITE" id="PS51842">
    <property type="entry name" value="IF_ROD_2"/>
    <property type="match status" value="1"/>
</dbReference>
<evidence type="ECO:0000313" key="17">
    <source>
        <dbReference type="EMBL" id="GLD63371.1"/>
    </source>
</evidence>
<evidence type="ECO:0000256" key="10">
    <source>
        <dbReference type="ARBA" id="ARBA00039429"/>
    </source>
</evidence>
<dbReference type="InterPro" id="IPR018039">
    <property type="entry name" value="IF_conserved"/>
</dbReference>
<reference evidence="17" key="1">
    <citation type="submission" date="2022-08" db="EMBL/GenBank/DDBJ databases">
        <title>Genome sequencing of akame (Lates japonicus).</title>
        <authorList>
            <person name="Hashiguchi Y."/>
            <person name="Takahashi H."/>
        </authorList>
    </citation>
    <scope>NUCLEOTIDE SEQUENCE</scope>
    <source>
        <strain evidence="17">Kochi</strain>
    </source>
</reference>
<evidence type="ECO:0000256" key="3">
    <source>
        <dbReference type="ARBA" id="ARBA00004642"/>
    </source>
</evidence>
<dbReference type="PANTHER" id="PTHR45616">
    <property type="entry name" value="GATA-TYPE DOMAIN-CONTAINING PROTEIN"/>
    <property type="match status" value="1"/>
</dbReference>
<evidence type="ECO:0000256" key="11">
    <source>
        <dbReference type="ARBA" id="ARBA00042886"/>
    </source>
</evidence>
<evidence type="ECO:0000256" key="8">
    <source>
        <dbReference type="ARBA" id="ARBA00023242"/>
    </source>
</evidence>
<dbReference type="EMBL" id="BRZM01000061">
    <property type="protein sequence ID" value="GLD63371.1"/>
    <property type="molecule type" value="Genomic_DNA"/>
</dbReference>
<dbReference type="GO" id="GO:0005654">
    <property type="term" value="C:nucleoplasm"/>
    <property type="evidence" value="ECO:0007669"/>
    <property type="project" value="UniProtKB-SubCell"/>
</dbReference>
<evidence type="ECO:0000256" key="7">
    <source>
        <dbReference type="ARBA" id="ARBA00023054"/>
    </source>
</evidence>
<organism evidence="17 18">
    <name type="scientific">Lates japonicus</name>
    <name type="common">Japanese lates</name>
    <dbReference type="NCBI Taxonomy" id="270547"/>
    <lineage>
        <taxon>Eukaryota</taxon>
        <taxon>Metazoa</taxon>
        <taxon>Chordata</taxon>
        <taxon>Craniata</taxon>
        <taxon>Vertebrata</taxon>
        <taxon>Euteleostomi</taxon>
        <taxon>Actinopterygii</taxon>
        <taxon>Neopterygii</taxon>
        <taxon>Teleostei</taxon>
        <taxon>Neoteleostei</taxon>
        <taxon>Acanthomorphata</taxon>
        <taxon>Carangaria</taxon>
        <taxon>Carangaria incertae sedis</taxon>
        <taxon>Centropomidae</taxon>
        <taxon>Lates</taxon>
    </lineage>
</organism>